<name>F8NW28_SERL9</name>
<dbReference type="GeneID" id="18819215"/>
<gene>
    <name evidence="2" type="ORF">SERLADRAFT_467341</name>
</gene>
<evidence type="ECO:0000256" key="1">
    <source>
        <dbReference type="SAM" id="SignalP"/>
    </source>
</evidence>
<keyword evidence="1" id="KW-0732">Signal</keyword>
<accession>F8NW28</accession>
<feature type="signal peptide" evidence="1">
    <location>
        <begin position="1"/>
        <end position="22"/>
    </location>
</feature>
<dbReference type="EMBL" id="GL945434">
    <property type="protein sequence ID" value="EGO24285.1"/>
    <property type="molecule type" value="Genomic_DNA"/>
</dbReference>
<protein>
    <submittedName>
        <fullName evidence="2">Uncharacterized protein</fullName>
    </submittedName>
</protein>
<reference evidence="2" key="1">
    <citation type="submission" date="2011-04" db="EMBL/GenBank/DDBJ databases">
        <title>Evolution of plant cell wall degrading machinery underlies the functional diversity of forest fungi.</title>
        <authorList>
            <consortium name="US DOE Joint Genome Institute (JGI-PGF)"/>
            <person name="Eastwood D.C."/>
            <person name="Floudas D."/>
            <person name="Binder M."/>
            <person name="Majcherczyk A."/>
            <person name="Schneider P."/>
            <person name="Aerts A."/>
            <person name="Asiegbu F.O."/>
            <person name="Baker S.E."/>
            <person name="Barry K."/>
            <person name="Bendiksby M."/>
            <person name="Blumentritt M."/>
            <person name="Coutinho P.M."/>
            <person name="Cullen D."/>
            <person name="Cullen D."/>
            <person name="Gathman A."/>
            <person name="Goodell B."/>
            <person name="Henrissat B."/>
            <person name="Ihrmark K."/>
            <person name="Kauserud H."/>
            <person name="Kohler A."/>
            <person name="LaButti K."/>
            <person name="Lapidus A."/>
            <person name="Lavin J.L."/>
            <person name="Lee Y.-H."/>
            <person name="Lindquist E."/>
            <person name="Lilly W."/>
            <person name="Lucas S."/>
            <person name="Morin E."/>
            <person name="Murat C."/>
            <person name="Oguiza J.A."/>
            <person name="Park J."/>
            <person name="Pisabarro A.G."/>
            <person name="Riley R."/>
            <person name="Rosling A."/>
            <person name="Salamov A."/>
            <person name="Schmidt O."/>
            <person name="Schmutz J."/>
            <person name="Skrede I."/>
            <person name="Stenlid J."/>
            <person name="Wiebenga A."/>
            <person name="Xie X."/>
            <person name="Kues U."/>
            <person name="Hibbett D.S."/>
            <person name="Hoffmeister D."/>
            <person name="Hogberg N."/>
            <person name="Martin F."/>
            <person name="Grigoriev I.V."/>
            <person name="Watkinson S.C."/>
        </authorList>
    </citation>
    <scope>NUCLEOTIDE SEQUENCE</scope>
    <source>
        <strain evidence="2">S7.9</strain>
    </source>
</reference>
<dbReference type="RefSeq" id="XP_007318304.1">
    <property type="nucleotide sequence ID" value="XM_007318242.1"/>
</dbReference>
<sequence>MYQVILRFWLELLGFDLGFVMQRCFDDLRKEKAYVRFALKLVNVTRNKYNNIEMTTSAISSGARTGDVRERAFVESALRAAK</sequence>
<feature type="chain" id="PRO_5003381835" evidence="1">
    <location>
        <begin position="23"/>
        <end position="82"/>
    </location>
</feature>
<organism>
    <name type="scientific">Serpula lacrymans var. lacrymans (strain S7.9)</name>
    <name type="common">Dry rot fungus</name>
    <dbReference type="NCBI Taxonomy" id="578457"/>
    <lineage>
        <taxon>Eukaryota</taxon>
        <taxon>Fungi</taxon>
        <taxon>Dikarya</taxon>
        <taxon>Basidiomycota</taxon>
        <taxon>Agaricomycotina</taxon>
        <taxon>Agaricomycetes</taxon>
        <taxon>Agaricomycetidae</taxon>
        <taxon>Boletales</taxon>
        <taxon>Coniophorineae</taxon>
        <taxon>Serpulaceae</taxon>
        <taxon>Serpula</taxon>
    </lineage>
</organism>
<dbReference type="HOGENOM" id="CLU_2559710_0_0_1"/>
<evidence type="ECO:0000313" key="2">
    <source>
        <dbReference type="EMBL" id="EGO24285.1"/>
    </source>
</evidence>
<dbReference type="AlphaFoldDB" id="F8NW28"/>
<dbReference type="KEGG" id="sla:SERLADRAFT_467341"/>
<dbReference type="Proteomes" id="UP000008064">
    <property type="component" value="Unassembled WGS sequence"/>
</dbReference>
<proteinExistence type="predicted"/>